<dbReference type="HOGENOM" id="CLU_012762_0_0_6"/>
<dbReference type="PRINTS" id="PR01005">
    <property type="entry name" value="FLGHOOKAP1"/>
</dbReference>
<dbReference type="Pfam" id="PF06429">
    <property type="entry name" value="Flg_bbr_C"/>
    <property type="match status" value="1"/>
</dbReference>
<gene>
    <name evidence="11" type="primary">flgK</name>
    <name evidence="11" type="ORF">GW15_0208960</name>
</gene>
<dbReference type="Pfam" id="PF00460">
    <property type="entry name" value="Flg_bb_rod"/>
    <property type="match status" value="1"/>
</dbReference>
<evidence type="ECO:0000256" key="2">
    <source>
        <dbReference type="ARBA" id="ARBA00004613"/>
    </source>
</evidence>
<evidence type="ECO:0000313" key="11">
    <source>
        <dbReference type="EMBL" id="KGE52410.1"/>
    </source>
</evidence>
<dbReference type="InterPro" id="IPR010930">
    <property type="entry name" value="Flg_bb/hook_C_dom"/>
</dbReference>
<feature type="domain" description="Flagellar hook-associated protein FlgK helical" evidence="10">
    <location>
        <begin position="92"/>
        <end position="321"/>
    </location>
</feature>
<evidence type="ECO:0000259" key="7">
    <source>
        <dbReference type="Pfam" id="PF00460"/>
    </source>
</evidence>
<keyword evidence="11" id="KW-0969">Cilium</keyword>
<keyword evidence="5" id="KW-0964">Secreted</keyword>
<reference evidence="11 12" key="1">
    <citation type="submission" date="2014-09" db="EMBL/GenBank/DDBJ databases">
        <title>A draft genome sequence for Xanthomonas axonopodis pv. vasculorum NCPPB 900.</title>
        <authorList>
            <person name="Harrison J."/>
            <person name="Studholme D.J."/>
        </authorList>
    </citation>
    <scope>NUCLEOTIDE SEQUENCE [LARGE SCALE GENOMIC DNA]</scope>
    <source>
        <strain evidence="11 12">NCPPB 900</strain>
    </source>
</reference>
<evidence type="ECO:0000256" key="5">
    <source>
        <dbReference type="ARBA" id="ARBA00022525"/>
    </source>
</evidence>
<accession>A0A098PZG0</accession>
<feature type="domain" description="Flagellar hook-associated protein 1 D2-like" evidence="9">
    <location>
        <begin position="330"/>
        <end position="410"/>
    </location>
</feature>
<comment type="subcellular location">
    <subcellularLocation>
        <location evidence="1">Bacterial flagellum</location>
    </subcellularLocation>
    <subcellularLocation>
        <location evidence="2">Secreted</location>
    </subcellularLocation>
</comment>
<feature type="domain" description="Flagellar basal body rod protein N-terminal" evidence="7">
    <location>
        <begin position="4"/>
        <end position="33"/>
    </location>
</feature>
<dbReference type="AlphaFoldDB" id="A0A098PZG0"/>
<evidence type="ECO:0000259" key="8">
    <source>
        <dbReference type="Pfam" id="PF06429"/>
    </source>
</evidence>
<keyword evidence="11" id="KW-0966">Cell projection</keyword>
<dbReference type="SUPFAM" id="SSF64518">
    <property type="entry name" value="Phase 1 flagellin"/>
    <property type="match status" value="2"/>
</dbReference>
<dbReference type="eggNOG" id="COG1256">
    <property type="taxonomic scope" value="Bacteria"/>
</dbReference>
<dbReference type="Pfam" id="PF22638">
    <property type="entry name" value="FlgK_D1"/>
    <property type="match status" value="1"/>
</dbReference>
<keyword evidence="11" id="KW-0282">Flagellum</keyword>
<dbReference type="GO" id="GO:0005576">
    <property type="term" value="C:extracellular region"/>
    <property type="evidence" value="ECO:0007669"/>
    <property type="project" value="UniProtKB-SubCell"/>
</dbReference>
<name>A0A098PZG0_9XANT</name>
<dbReference type="Pfam" id="PF21158">
    <property type="entry name" value="flgK_1st_1"/>
    <property type="match status" value="1"/>
</dbReference>
<dbReference type="PANTHER" id="PTHR30033">
    <property type="entry name" value="FLAGELLAR HOOK-ASSOCIATED PROTEIN 1"/>
    <property type="match status" value="1"/>
</dbReference>
<comment type="caution">
    <text evidence="11">The sequence shown here is derived from an EMBL/GenBank/DDBJ whole genome shotgun (WGS) entry which is preliminary data.</text>
</comment>
<evidence type="ECO:0000259" key="9">
    <source>
        <dbReference type="Pfam" id="PF21158"/>
    </source>
</evidence>
<dbReference type="STRING" id="325777.GW15_0208960"/>
<evidence type="ECO:0000256" key="4">
    <source>
        <dbReference type="ARBA" id="ARBA00016244"/>
    </source>
</evidence>
<sequence>MSVMSTGTSALIAFQRALSTVSHNVANINTEGYSRQRVEFATRTPTDMGYGFVGNGAKITDVGRVADQLAISRLLDSGGELSRLQQLSSLSNRVDALYSNTATNVAGLWSNFFDSTSAVSSNASSTAERQSMLDSGNSLATRFKQLNGQMDGLSNEVNSGLTSSVDEVNRLTQQIAKLNGTIGSSAQAAAPDMLDQRDALVSKLVGFTGGTAVIQDGGFMNVFTAGGQPLVVGTTSSKLVTVADPYQPTKLQVALQTQGQNVSLSASSLGGQMGGLLEFRSSVLEPTQAELGRLAVGMASTFNAGHSQGMDLYGAMGGNFFNIGSPAVAANPSNTGSASLSASFSNVSAVDGQNVTLSFDGTNWKAINASTGSAVPMTGTGTAADPLLLNGVSMVVGGTPASGDKFLLQPTAGLAGSLSVAITDPSRIAAATPVKATATVANLGTGKISDVKVTNAQNPALLTPSSIEFIDANQYTIDGAGPFAYTAGQTISANGWSFALDGAPKAGDTFGVGPMGAGSSDNGNAKLLANIDDAKALSGGTVTLNGALSGLTTSVGSAARAASYSTDAQKVINDQAQASRDSISGVNLDEEAANMLKLQQAYQAAAQMISTADTIFQAILGAVR</sequence>
<dbReference type="Proteomes" id="UP000028012">
    <property type="component" value="Unassembled WGS sequence"/>
</dbReference>
<dbReference type="GO" id="GO:0009424">
    <property type="term" value="C:bacterial-type flagellum hook"/>
    <property type="evidence" value="ECO:0007669"/>
    <property type="project" value="InterPro"/>
</dbReference>
<evidence type="ECO:0000256" key="3">
    <source>
        <dbReference type="ARBA" id="ARBA00009677"/>
    </source>
</evidence>
<dbReference type="GO" id="GO:0044780">
    <property type="term" value="P:bacterial-type flagellum assembly"/>
    <property type="evidence" value="ECO:0007669"/>
    <property type="project" value="InterPro"/>
</dbReference>
<evidence type="ECO:0000256" key="6">
    <source>
        <dbReference type="ARBA" id="ARBA00023143"/>
    </source>
</evidence>
<dbReference type="PANTHER" id="PTHR30033:SF1">
    <property type="entry name" value="FLAGELLAR HOOK-ASSOCIATED PROTEIN 1"/>
    <property type="match status" value="1"/>
</dbReference>
<dbReference type="NCBIfam" id="TIGR02492">
    <property type="entry name" value="flgK_ends"/>
    <property type="match status" value="1"/>
</dbReference>
<evidence type="ECO:0000313" key="12">
    <source>
        <dbReference type="Proteomes" id="UP000028012"/>
    </source>
</evidence>
<evidence type="ECO:0000259" key="10">
    <source>
        <dbReference type="Pfam" id="PF22638"/>
    </source>
</evidence>
<dbReference type="InterPro" id="IPR049119">
    <property type="entry name" value="FlgK_D2-like"/>
</dbReference>
<dbReference type="RefSeq" id="WP_042822352.1">
    <property type="nucleotide sequence ID" value="NZ_CP053649.1"/>
</dbReference>
<organism evidence="11 12">
    <name type="scientific">Xanthomonas axonopodis pv. vasculorum</name>
    <dbReference type="NCBI Taxonomy" id="325777"/>
    <lineage>
        <taxon>Bacteria</taxon>
        <taxon>Pseudomonadati</taxon>
        <taxon>Pseudomonadota</taxon>
        <taxon>Gammaproteobacteria</taxon>
        <taxon>Lysobacterales</taxon>
        <taxon>Lysobacteraceae</taxon>
        <taxon>Xanthomonas</taxon>
    </lineage>
</organism>
<dbReference type="GeneID" id="58003422"/>
<evidence type="ECO:0000256" key="1">
    <source>
        <dbReference type="ARBA" id="ARBA00004365"/>
    </source>
</evidence>
<dbReference type="InterPro" id="IPR053927">
    <property type="entry name" value="FlgK_helical"/>
</dbReference>
<dbReference type="InterPro" id="IPR002371">
    <property type="entry name" value="FlgK"/>
</dbReference>
<proteinExistence type="inferred from homology"/>
<dbReference type="EMBL" id="JPHD02000067">
    <property type="protein sequence ID" value="KGE52410.1"/>
    <property type="molecule type" value="Genomic_DNA"/>
</dbReference>
<keyword evidence="6" id="KW-0975">Bacterial flagellum</keyword>
<dbReference type="InterPro" id="IPR001444">
    <property type="entry name" value="Flag_bb_rod_N"/>
</dbReference>
<feature type="domain" description="Flagellar basal-body/hook protein C-terminal" evidence="8">
    <location>
        <begin position="582"/>
        <end position="620"/>
    </location>
</feature>
<dbReference type="GO" id="GO:0005198">
    <property type="term" value="F:structural molecule activity"/>
    <property type="evidence" value="ECO:0007669"/>
    <property type="project" value="InterPro"/>
</dbReference>
<protein>
    <recommendedName>
        <fullName evidence="4">Flagellar hook-associated protein 1</fullName>
    </recommendedName>
</protein>
<comment type="similarity">
    <text evidence="3">Belongs to the flagella basal body rod proteins family.</text>
</comment>